<dbReference type="InterPro" id="IPR001927">
    <property type="entry name" value="Na/Gal_symport"/>
</dbReference>
<dbReference type="Pfam" id="PF13347">
    <property type="entry name" value="MFS_2"/>
    <property type="match status" value="1"/>
</dbReference>
<feature type="transmembrane region" description="Helical" evidence="1">
    <location>
        <begin position="80"/>
        <end position="100"/>
    </location>
</feature>
<dbReference type="Proteomes" id="UP000386847">
    <property type="component" value="Chromosome"/>
</dbReference>
<proteinExistence type="predicted"/>
<name>A0A5Q2F779_9ACTN</name>
<accession>A0A5Q2F779</accession>
<dbReference type="KEGG" id="rain:Rai3103_03285"/>
<feature type="transmembrane region" description="Helical" evidence="1">
    <location>
        <begin position="378"/>
        <end position="396"/>
    </location>
</feature>
<dbReference type="InterPro" id="IPR039672">
    <property type="entry name" value="MFS_2"/>
</dbReference>
<dbReference type="GO" id="GO:0008643">
    <property type="term" value="P:carbohydrate transport"/>
    <property type="evidence" value="ECO:0007669"/>
    <property type="project" value="InterPro"/>
</dbReference>
<dbReference type="NCBIfam" id="TIGR00792">
    <property type="entry name" value="gph"/>
    <property type="match status" value="1"/>
</dbReference>
<dbReference type="EMBL" id="CP045725">
    <property type="protein sequence ID" value="QGF22852.1"/>
    <property type="molecule type" value="Genomic_DNA"/>
</dbReference>
<feature type="transmembrane region" description="Helical" evidence="1">
    <location>
        <begin position="183"/>
        <end position="202"/>
    </location>
</feature>
<evidence type="ECO:0000256" key="1">
    <source>
        <dbReference type="SAM" id="Phobius"/>
    </source>
</evidence>
<dbReference type="PANTHER" id="PTHR11328:SF24">
    <property type="entry name" value="MAJOR FACILITATOR SUPERFAMILY (MFS) PROFILE DOMAIN-CONTAINING PROTEIN"/>
    <property type="match status" value="1"/>
</dbReference>
<dbReference type="Gene3D" id="1.20.1250.20">
    <property type="entry name" value="MFS general substrate transporter like domains"/>
    <property type="match status" value="2"/>
</dbReference>
<dbReference type="GO" id="GO:0006814">
    <property type="term" value="P:sodium ion transport"/>
    <property type="evidence" value="ECO:0007669"/>
    <property type="project" value="InterPro"/>
</dbReference>
<dbReference type="GO" id="GO:0015293">
    <property type="term" value="F:symporter activity"/>
    <property type="evidence" value="ECO:0007669"/>
    <property type="project" value="InterPro"/>
</dbReference>
<reference evidence="2 3" key="1">
    <citation type="submission" date="2019-10" db="EMBL/GenBank/DDBJ databases">
        <title>Genomic analysis of Raineyella sp. CBA3103.</title>
        <authorList>
            <person name="Roh S.W."/>
        </authorList>
    </citation>
    <scope>NUCLEOTIDE SEQUENCE [LARGE SCALE GENOMIC DNA]</scope>
    <source>
        <strain evidence="2 3">CBA3103</strain>
    </source>
</reference>
<keyword evidence="3" id="KW-1185">Reference proteome</keyword>
<evidence type="ECO:0000313" key="3">
    <source>
        <dbReference type="Proteomes" id="UP000386847"/>
    </source>
</evidence>
<feature type="transmembrane region" description="Helical" evidence="1">
    <location>
        <begin position="147"/>
        <end position="168"/>
    </location>
</feature>
<dbReference type="AlphaFoldDB" id="A0A5Q2F779"/>
<feature type="transmembrane region" description="Helical" evidence="1">
    <location>
        <begin position="272"/>
        <end position="291"/>
    </location>
</feature>
<sequence>MRDKIGYMFGDFGNDFSFILQMMFFMLFYTNVVGIKPAHIGTLFLVVRVVDAFVDVAVGRWVDLSKPTKFGKFRPWIRRYAIPVALSSALMYMSFVGDFHSYGLRLAWMVVSYALWGSLFYSLINIPYGSMASVISNKPEDRAALSVFRSTGATLAILVIQVVLPLVVYDKVGTKAVLNGDKMTWAAIACALLSVLFYFLCFSNVEERVTPQTKEVGERESFGTTLRSLFTNRGLLGLVLAALLLLVANLLTSAMTGYLWLDYFNSKSLQSAAGFAGLAPTLLLLGIAPWLSNKFGKKEVGVVTTLLCGVINIVTFFLHLQKSPVTFIVLFAVAQFALATFNYLIWAFITDVIDYQEVRTGERNDGTVYAIYSWSRKVGQALAGGIGGWALGWIGYQVVAKGQPAVQQSAQTLDGIYSLSTLVPGILYLAVAAALFFVYPLGKKLVAKNVAELERRHAAAAAAL</sequence>
<feature type="transmembrane region" description="Helical" evidence="1">
    <location>
        <begin position="326"/>
        <end position="349"/>
    </location>
</feature>
<keyword evidence="1" id="KW-0812">Transmembrane</keyword>
<gene>
    <name evidence="2" type="ORF">Rai3103_03285</name>
</gene>
<dbReference type="SUPFAM" id="SSF103473">
    <property type="entry name" value="MFS general substrate transporter"/>
    <property type="match status" value="1"/>
</dbReference>
<feature type="transmembrane region" description="Helical" evidence="1">
    <location>
        <begin position="300"/>
        <end position="320"/>
    </location>
</feature>
<protein>
    <submittedName>
        <fullName evidence="2">MFS transporter</fullName>
    </submittedName>
</protein>
<dbReference type="InterPro" id="IPR036259">
    <property type="entry name" value="MFS_trans_sf"/>
</dbReference>
<feature type="transmembrane region" description="Helical" evidence="1">
    <location>
        <begin position="106"/>
        <end position="126"/>
    </location>
</feature>
<organism evidence="2 3">
    <name type="scientific">Raineyella fluvialis</name>
    <dbReference type="NCBI Taxonomy" id="2662261"/>
    <lineage>
        <taxon>Bacteria</taxon>
        <taxon>Bacillati</taxon>
        <taxon>Actinomycetota</taxon>
        <taxon>Actinomycetes</taxon>
        <taxon>Propionibacteriales</taxon>
        <taxon>Propionibacteriaceae</taxon>
        <taxon>Raineyella</taxon>
    </lineage>
</organism>
<feature type="transmembrane region" description="Helical" evidence="1">
    <location>
        <begin position="235"/>
        <end position="260"/>
    </location>
</feature>
<keyword evidence="1" id="KW-0472">Membrane</keyword>
<dbReference type="RefSeq" id="WP_153571379.1">
    <property type="nucleotide sequence ID" value="NZ_CP045725.1"/>
</dbReference>
<dbReference type="PANTHER" id="PTHR11328">
    <property type="entry name" value="MAJOR FACILITATOR SUPERFAMILY DOMAIN-CONTAINING PROTEIN"/>
    <property type="match status" value="1"/>
</dbReference>
<dbReference type="GO" id="GO:0005886">
    <property type="term" value="C:plasma membrane"/>
    <property type="evidence" value="ECO:0007669"/>
    <property type="project" value="TreeGrafter"/>
</dbReference>
<feature type="transmembrane region" description="Helical" evidence="1">
    <location>
        <begin position="12"/>
        <end position="32"/>
    </location>
</feature>
<keyword evidence="1" id="KW-1133">Transmembrane helix</keyword>
<feature type="transmembrane region" description="Helical" evidence="1">
    <location>
        <begin position="38"/>
        <end position="59"/>
    </location>
</feature>
<evidence type="ECO:0000313" key="2">
    <source>
        <dbReference type="EMBL" id="QGF22852.1"/>
    </source>
</evidence>
<feature type="transmembrane region" description="Helical" evidence="1">
    <location>
        <begin position="416"/>
        <end position="439"/>
    </location>
</feature>